<dbReference type="Gene3D" id="2.130.10.10">
    <property type="entry name" value="YVTN repeat-like/Quinoprotein amine dehydrogenase"/>
    <property type="match status" value="2"/>
</dbReference>
<dbReference type="Gene3D" id="3.30.70.360">
    <property type="match status" value="1"/>
</dbReference>
<dbReference type="PANTHER" id="PTHR43270:SF8">
    <property type="entry name" value="DI- AND TRIPEPTIDASE DUG2-RELATED"/>
    <property type="match status" value="1"/>
</dbReference>
<dbReference type="SUPFAM" id="SSF50978">
    <property type="entry name" value="WD40 repeat-like"/>
    <property type="match status" value="1"/>
</dbReference>
<dbReference type="InterPro" id="IPR051458">
    <property type="entry name" value="Cyt/Met_Dipeptidase"/>
</dbReference>
<dbReference type="GO" id="GO:0008233">
    <property type="term" value="F:peptidase activity"/>
    <property type="evidence" value="ECO:0007669"/>
    <property type="project" value="UniProtKB-KW"/>
</dbReference>
<dbReference type="GO" id="GO:0046872">
    <property type="term" value="F:metal ion binding"/>
    <property type="evidence" value="ECO:0007669"/>
    <property type="project" value="UniProtKB-KW"/>
</dbReference>
<dbReference type="AlphaFoldDB" id="A0A165AXE1"/>
<dbReference type="PANTHER" id="PTHR43270">
    <property type="entry name" value="BETA-ALA-HIS DIPEPTIDASE"/>
    <property type="match status" value="1"/>
</dbReference>
<keyword evidence="3" id="KW-0479">Metal-binding</keyword>
<keyword evidence="2" id="KW-0645">Protease</keyword>
<dbReference type="InterPro" id="IPR036322">
    <property type="entry name" value="WD40_repeat_dom_sf"/>
</dbReference>
<keyword evidence="4" id="KW-0378">Hydrolase</keyword>
<evidence type="ECO:0000256" key="2">
    <source>
        <dbReference type="ARBA" id="ARBA00022670"/>
    </source>
</evidence>
<sequence length="831" mass="90785">MVKPLSSIIPDHTSPSASLSRPFDNAGRSPKLFHTLHQEQNSVLSLAADASHVYSGSPTGDISVWDKHMLKLKTSLRGHTGSVLTLEYTSDKEWLFSASGEHCVTIWSTRFLCSLYILNPHGETDAGDLFSLAWSPALQTLYWFTFSISPFPSSSLFAYGSIFLDSPDASGCSTLTRHVHKFFESYPQYQRRLADLFTCNPTCLSCSNGSPPLTPPLTSSSLPSTSGSPSSSTQALQHSMITLQVPPANVIYSVHYGYIYCMTLVPSSPEADGEMHNLQLVTRSGDETVKLWQLASGNSTPILLHTFGCCTGAVLTVTVCGETVFAGCQDGHVQSLLHSDLSVCFANGELQRWSSQFDCTASWKAHEGIVLSSIVMSIPSSPFADADLHELDMTACFSPAVFALVTGANHQSIDCQIWEVEPPKLKLLSPLSLTFDIDLGDASNETMVYVLSKLVSIPSVSNSLAHQKDCRQAAIWLCKCFTQLGAVSSLLPTGESTNPLVFATFSGMQTKRKHLRILFYGHYGSDPFALTGCNGYLYGRGATDNKGPIMAVVCVAAELLIRCVLDLDLVLLIEGEEEAGSGGFTETVWKNKDAIGPIDAILVSNLTWIVEDTPCITYGLCRVVHCHISCKGPDRHSSVDGGATIEPMLDMLKPLGTLIDRQNRITIPKFYKSVHPIMREEEHLYLVLAGIMHMPASSIAARWHELSLTVHNVEVSGPRNSTVIPATVKAHVSLHIVPDQDLNTVTNALCEHLQWSFEKMHSPNKLKEPLQIREGGFIPSLPYLEREFTCHVLHLPMGKSSLIVECFLQNVAKLEPSHPSVMTPEDQDGSS</sequence>
<evidence type="ECO:0000256" key="4">
    <source>
        <dbReference type="ARBA" id="ARBA00022801"/>
    </source>
</evidence>
<feature type="repeat" description="WD" evidence="5">
    <location>
        <begin position="76"/>
        <end position="110"/>
    </location>
</feature>
<dbReference type="PROSITE" id="PS50294">
    <property type="entry name" value="WD_REPEATS_REGION"/>
    <property type="match status" value="1"/>
</dbReference>
<dbReference type="Pfam" id="PF00400">
    <property type="entry name" value="WD40"/>
    <property type="match status" value="1"/>
</dbReference>
<dbReference type="RefSeq" id="XP_040757578.1">
    <property type="nucleotide sequence ID" value="XM_040910310.1"/>
</dbReference>
<dbReference type="InParanoid" id="A0A165AXE1"/>
<dbReference type="Gene3D" id="3.40.630.10">
    <property type="entry name" value="Zn peptidases"/>
    <property type="match status" value="1"/>
</dbReference>
<organism evidence="7 8">
    <name type="scientific">Laetiporus sulphureus 93-53</name>
    <dbReference type="NCBI Taxonomy" id="1314785"/>
    <lineage>
        <taxon>Eukaryota</taxon>
        <taxon>Fungi</taxon>
        <taxon>Dikarya</taxon>
        <taxon>Basidiomycota</taxon>
        <taxon>Agaricomycotina</taxon>
        <taxon>Agaricomycetes</taxon>
        <taxon>Polyporales</taxon>
        <taxon>Laetiporus</taxon>
    </lineage>
</organism>
<dbReference type="InterPro" id="IPR015943">
    <property type="entry name" value="WD40/YVTN_repeat-like_dom_sf"/>
</dbReference>
<dbReference type="GO" id="GO:0006751">
    <property type="term" value="P:glutathione catabolic process"/>
    <property type="evidence" value="ECO:0007669"/>
    <property type="project" value="TreeGrafter"/>
</dbReference>
<dbReference type="EMBL" id="KV427712">
    <property type="protein sequence ID" value="KZS99837.1"/>
    <property type="molecule type" value="Genomic_DNA"/>
</dbReference>
<keyword evidence="5" id="KW-0853">WD repeat</keyword>
<dbReference type="GeneID" id="63827339"/>
<gene>
    <name evidence="7" type="ORF">LAESUDRAFT_732836</name>
</gene>
<evidence type="ECO:0000256" key="1">
    <source>
        <dbReference type="ARBA" id="ARBA00006247"/>
    </source>
</evidence>
<reference evidence="7 8" key="1">
    <citation type="journal article" date="2016" name="Mol. Biol. Evol.">
        <title>Comparative Genomics of Early-Diverging Mushroom-Forming Fungi Provides Insights into the Origins of Lignocellulose Decay Capabilities.</title>
        <authorList>
            <person name="Nagy L.G."/>
            <person name="Riley R."/>
            <person name="Tritt A."/>
            <person name="Adam C."/>
            <person name="Daum C."/>
            <person name="Floudas D."/>
            <person name="Sun H."/>
            <person name="Yadav J.S."/>
            <person name="Pangilinan J."/>
            <person name="Larsson K.H."/>
            <person name="Matsuura K."/>
            <person name="Barry K."/>
            <person name="Labutti K."/>
            <person name="Kuo R."/>
            <person name="Ohm R.A."/>
            <person name="Bhattacharya S.S."/>
            <person name="Shirouzu T."/>
            <person name="Yoshinaga Y."/>
            <person name="Martin F.M."/>
            <person name="Grigoriev I.V."/>
            <person name="Hibbett D.S."/>
        </authorList>
    </citation>
    <scope>NUCLEOTIDE SEQUENCE [LARGE SCALE GENOMIC DNA]</scope>
    <source>
        <strain evidence="7 8">93-53</strain>
    </source>
</reference>
<accession>A0A165AXE1</accession>
<comment type="similarity">
    <text evidence="1">Belongs to the peptidase M20A family.</text>
</comment>
<proteinExistence type="inferred from homology"/>
<dbReference type="OrthoDB" id="7832001at2759"/>
<dbReference type="InterPro" id="IPR001680">
    <property type="entry name" value="WD40_rpt"/>
</dbReference>
<evidence type="ECO:0000256" key="6">
    <source>
        <dbReference type="SAM" id="MobiDB-lite"/>
    </source>
</evidence>
<evidence type="ECO:0000256" key="5">
    <source>
        <dbReference type="PROSITE-ProRule" id="PRU00221"/>
    </source>
</evidence>
<dbReference type="InterPro" id="IPR002933">
    <property type="entry name" value="Peptidase_M20"/>
</dbReference>
<dbReference type="PROSITE" id="PS50082">
    <property type="entry name" value="WD_REPEATS_2"/>
    <property type="match status" value="1"/>
</dbReference>
<evidence type="ECO:0000256" key="3">
    <source>
        <dbReference type="ARBA" id="ARBA00022723"/>
    </source>
</evidence>
<protein>
    <submittedName>
        <fullName evidence="7">Uncharacterized protein</fullName>
    </submittedName>
</protein>
<name>A0A165AXE1_9APHY</name>
<dbReference type="Proteomes" id="UP000076871">
    <property type="component" value="Unassembled WGS sequence"/>
</dbReference>
<dbReference type="Pfam" id="PF01546">
    <property type="entry name" value="Peptidase_M20"/>
    <property type="match status" value="1"/>
</dbReference>
<feature type="region of interest" description="Disordered" evidence="6">
    <location>
        <begin position="1"/>
        <end position="23"/>
    </location>
</feature>
<dbReference type="SMART" id="SM00320">
    <property type="entry name" value="WD40"/>
    <property type="match status" value="4"/>
</dbReference>
<dbReference type="GO" id="GO:0006508">
    <property type="term" value="P:proteolysis"/>
    <property type="evidence" value="ECO:0007669"/>
    <property type="project" value="UniProtKB-KW"/>
</dbReference>
<evidence type="ECO:0000313" key="8">
    <source>
        <dbReference type="Proteomes" id="UP000076871"/>
    </source>
</evidence>
<keyword evidence="8" id="KW-1185">Reference proteome</keyword>
<evidence type="ECO:0000313" key="7">
    <source>
        <dbReference type="EMBL" id="KZS99837.1"/>
    </source>
</evidence>
<dbReference type="STRING" id="1314785.A0A165AXE1"/>
<dbReference type="SUPFAM" id="SSF53187">
    <property type="entry name" value="Zn-dependent exopeptidases"/>
    <property type="match status" value="1"/>
</dbReference>